<dbReference type="SUPFAM" id="SSF51735">
    <property type="entry name" value="NAD(P)-binding Rossmann-fold domains"/>
    <property type="match status" value="1"/>
</dbReference>
<dbReference type="NCBIfam" id="TIGR01915">
    <property type="entry name" value="npdG"/>
    <property type="match status" value="1"/>
</dbReference>
<feature type="domain" description="Pyrroline-5-carboxylate reductase catalytic N-terminal" evidence="2">
    <location>
        <begin position="2"/>
        <end position="112"/>
    </location>
</feature>
<dbReference type="AlphaFoldDB" id="D0LGF7"/>
<dbReference type="InterPro" id="IPR051267">
    <property type="entry name" value="STEAP_metalloreductase"/>
</dbReference>
<evidence type="ECO:0000313" key="4">
    <source>
        <dbReference type="Proteomes" id="UP000001880"/>
    </source>
</evidence>
<sequence>MRIAIVGGTGNEGRGLGLRWARAGHDVRLGSREATRAEACAAELAERLGAGADADANRDTAAAPAIAGGSNIWAIEGADAVVLSVPYRAHASTLAALAEALAGKLLIDITVPLVPPRVRVVHLPEGRAAALEAQERLGAEVRVVAALHHVSAGHLADLDHAVDCDVLVCGDDEHARNTAVAVIGDLGVRALDAGPLRNAIALEALTPVLLHLNRRYRGGGAGLRITGLRLSGDGDGSGGGASRS</sequence>
<dbReference type="Pfam" id="PF03807">
    <property type="entry name" value="F420_oxidored"/>
    <property type="match status" value="1"/>
</dbReference>
<keyword evidence="1" id="KW-0560">Oxidoreductase</keyword>
<dbReference type="OrthoDB" id="5524287at2"/>
<dbReference type="GO" id="GO:0016651">
    <property type="term" value="F:oxidoreductase activity, acting on NAD(P)H"/>
    <property type="evidence" value="ECO:0007669"/>
    <property type="project" value="InterPro"/>
</dbReference>
<dbReference type="GO" id="GO:0070967">
    <property type="term" value="F:coenzyme F420 binding"/>
    <property type="evidence" value="ECO:0007669"/>
    <property type="project" value="InterPro"/>
</dbReference>
<dbReference type="Gene3D" id="3.40.50.720">
    <property type="entry name" value="NAD(P)-binding Rossmann-like Domain"/>
    <property type="match status" value="1"/>
</dbReference>
<dbReference type="EMBL" id="CP001804">
    <property type="protein sequence ID" value="ACY12703.1"/>
    <property type="molecule type" value="Genomic_DNA"/>
</dbReference>
<dbReference type="GO" id="GO:0008823">
    <property type="term" value="F:cupric reductase (NADH) activity"/>
    <property type="evidence" value="ECO:0007669"/>
    <property type="project" value="TreeGrafter"/>
</dbReference>
<dbReference type="InterPro" id="IPR010185">
    <property type="entry name" value="NpdG"/>
</dbReference>
<dbReference type="STRING" id="502025.Hoch_0062"/>
<dbReference type="GO" id="GO:0005886">
    <property type="term" value="C:plasma membrane"/>
    <property type="evidence" value="ECO:0007669"/>
    <property type="project" value="TreeGrafter"/>
</dbReference>
<keyword evidence="4" id="KW-1185">Reference proteome</keyword>
<dbReference type="GO" id="GO:0052851">
    <property type="term" value="F:ferric-chelate reductase (NADPH) activity"/>
    <property type="evidence" value="ECO:0007669"/>
    <property type="project" value="TreeGrafter"/>
</dbReference>
<dbReference type="RefSeq" id="WP_012825330.1">
    <property type="nucleotide sequence ID" value="NC_013440.1"/>
</dbReference>
<gene>
    <name evidence="3" type="ordered locus">Hoch_0062</name>
</gene>
<dbReference type="PANTHER" id="PTHR14239">
    <property type="entry name" value="DUDULIN-RELATED"/>
    <property type="match status" value="1"/>
</dbReference>
<dbReference type="GO" id="GO:0015677">
    <property type="term" value="P:copper ion import"/>
    <property type="evidence" value="ECO:0007669"/>
    <property type="project" value="TreeGrafter"/>
</dbReference>
<dbReference type="HOGENOM" id="CLU_076368_1_0_7"/>
<evidence type="ECO:0000259" key="2">
    <source>
        <dbReference type="Pfam" id="PF03807"/>
    </source>
</evidence>
<dbReference type="GO" id="GO:0050661">
    <property type="term" value="F:NADP binding"/>
    <property type="evidence" value="ECO:0007669"/>
    <property type="project" value="InterPro"/>
</dbReference>
<dbReference type="Proteomes" id="UP000001880">
    <property type="component" value="Chromosome"/>
</dbReference>
<reference evidence="3 4" key="1">
    <citation type="journal article" date="2010" name="Stand. Genomic Sci.">
        <title>Complete genome sequence of Haliangium ochraceum type strain (SMP-2).</title>
        <authorList>
            <consortium name="US DOE Joint Genome Institute (JGI-PGF)"/>
            <person name="Ivanova N."/>
            <person name="Daum C."/>
            <person name="Lang E."/>
            <person name="Abt B."/>
            <person name="Kopitz M."/>
            <person name="Saunders E."/>
            <person name="Lapidus A."/>
            <person name="Lucas S."/>
            <person name="Glavina Del Rio T."/>
            <person name="Nolan M."/>
            <person name="Tice H."/>
            <person name="Copeland A."/>
            <person name="Cheng J.F."/>
            <person name="Chen F."/>
            <person name="Bruce D."/>
            <person name="Goodwin L."/>
            <person name="Pitluck S."/>
            <person name="Mavromatis K."/>
            <person name="Pati A."/>
            <person name="Mikhailova N."/>
            <person name="Chen A."/>
            <person name="Palaniappan K."/>
            <person name="Land M."/>
            <person name="Hauser L."/>
            <person name="Chang Y.J."/>
            <person name="Jeffries C.D."/>
            <person name="Detter J.C."/>
            <person name="Brettin T."/>
            <person name="Rohde M."/>
            <person name="Goker M."/>
            <person name="Bristow J."/>
            <person name="Markowitz V."/>
            <person name="Eisen J.A."/>
            <person name="Hugenholtz P."/>
            <person name="Kyrpides N.C."/>
            <person name="Klenk H.P."/>
        </authorList>
    </citation>
    <scope>NUCLEOTIDE SEQUENCE [LARGE SCALE GENOMIC DNA]</scope>
    <source>
        <strain evidence="4">DSM 14365 / CIP 107738 / JCM 11303 / AJ 13395 / SMP-2</strain>
    </source>
</reference>
<evidence type="ECO:0000313" key="3">
    <source>
        <dbReference type="EMBL" id="ACY12703.1"/>
    </source>
</evidence>
<dbReference type="GO" id="GO:0006740">
    <property type="term" value="P:NADPH regeneration"/>
    <property type="evidence" value="ECO:0007669"/>
    <property type="project" value="InterPro"/>
</dbReference>
<dbReference type="PANTHER" id="PTHR14239:SF0">
    <property type="entry name" value="F420-DEPENDENT NADP REDUCTASE"/>
    <property type="match status" value="1"/>
</dbReference>
<protein>
    <submittedName>
        <fullName evidence="3">NADPH-dependent F420 reductase</fullName>
    </submittedName>
</protein>
<proteinExistence type="predicted"/>
<evidence type="ECO:0000256" key="1">
    <source>
        <dbReference type="ARBA" id="ARBA00023002"/>
    </source>
</evidence>
<name>D0LGF7_HALO1</name>
<dbReference type="InterPro" id="IPR028939">
    <property type="entry name" value="P5C_Rdtase_cat_N"/>
</dbReference>
<dbReference type="InterPro" id="IPR036291">
    <property type="entry name" value="NAD(P)-bd_dom_sf"/>
</dbReference>
<organism evidence="3 4">
    <name type="scientific">Haliangium ochraceum (strain DSM 14365 / JCM 11303 / SMP-2)</name>
    <dbReference type="NCBI Taxonomy" id="502025"/>
    <lineage>
        <taxon>Bacteria</taxon>
        <taxon>Pseudomonadati</taxon>
        <taxon>Myxococcota</taxon>
        <taxon>Polyangia</taxon>
        <taxon>Haliangiales</taxon>
        <taxon>Kofleriaceae</taxon>
        <taxon>Haliangium</taxon>
    </lineage>
</organism>
<dbReference type="KEGG" id="hoh:Hoch_0062"/>
<accession>D0LGF7</accession>
<dbReference type="eggNOG" id="COG2085">
    <property type="taxonomic scope" value="Bacteria"/>
</dbReference>